<dbReference type="STRING" id="1348657.M622_02055"/>
<proteinExistence type="predicted"/>
<evidence type="ECO:0000259" key="1">
    <source>
        <dbReference type="SMART" id="SM00479"/>
    </source>
</evidence>
<organism evidence="2 3">
    <name type="scientific">Thauera terpenica 58Eu</name>
    <dbReference type="NCBI Taxonomy" id="1348657"/>
    <lineage>
        <taxon>Bacteria</taxon>
        <taxon>Pseudomonadati</taxon>
        <taxon>Pseudomonadota</taxon>
        <taxon>Betaproteobacteria</taxon>
        <taxon>Rhodocyclales</taxon>
        <taxon>Zoogloeaceae</taxon>
        <taxon>Thauera</taxon>
    </lineage>
</organism>
<gene>
    <name evidence="2" type="ORF">M622_02055</name>
</gene>
<dbReference type="Proteomes" id="UP000015455">
    <property type="component" value="Unassembled WGS sequence"/>
</dbReference>
<dbReference type="GO" id="GO:0006259">
    <property type="term" value="P:DNA metabolic process"/>
    <property type="evidence" value="ECO:0007669"/>
    <property type="project" value="UniProtKB-ARBA"/>
</dbReference>
<dbReference type="GO" id="GO:0003676">
    <property type="term" value="F:nucleic acid binding"/>
    <property type="evidence" value="ECO:0007669"/>
    <property type="project" value="InterPro"/>
</dbReference>
<dbReference type="InterPro" id="IPR012337">
    <property type="entry name" value="RNaseH-like_sf"/>
</dbReference>
<dbReference type="Gene3D" id="3.30.420.10">
    <property type="entry name" value="Ribonuclease H-like superfamily/Ribonuclease H"/>
    <property type="match status" value="1"/>
</dbReference>
<protein>
    <recommendedName>
        <fullName evidence="1">Exonuclease domain-containing protein</fullName>
    </recommendedName>
</protein>
<dbReference type="SUPFAM" id="SSF53098">
    <property type="entry name" value="Ribonuclease H-like"/>
    <property type="match status" value="1"/>
</dbReference>
<dbReference type="InterPro" id="IPR036397">
    <property type="entry name" value="RNaseH_sf"/>
</dbReference>
<keyword evidence="3" id="KW-1185">Reference proteome</keyword>
<dbReference type="EMBL" id="ATJV01000048">
    <property type="protein sequence ID" value="EPZ15977.1"/>
    <property type="molecule type" value="Genomic_DNA"/>
</dbReference>
<dbReference type="eggNOG" id="COG0847">
    <property type="taxonomic scope" value="Bacteria"/>
</dbReference>
<sequence>MTNWLGRLLTPRPGAGPTSAASAHALKHWSDLPPAAIDAAHFETRYIVLNTEASGLDIDKDKLLAVAAVAVDRGVLNPHDSYYGALAPAPDATLAELLLFSGKHPLVVFNAAFNRSVIERALEEHLGVTVASLWIDLYFLLPALFPQHQDRPARLAAWMESFGIDTFQRHHALGDAWAIAQLLLAAQAKASARGAHSPQALADIERSYRQQRSRL</sequence>
<dbReference type="InterPro" id="IPR013520">
    <property type="entry name" value="Ribonucl_H"/>
</dbReference>
<feature type="domain" description="Exonuclease" evidence="1">
    <location>
        <begin position="45"/>
        <end position="192"/>
    </location>
</feature>
<accession>S9ZR02</accession>
<evidence type="ECO:0000313" key="2">
    <source>
        <dbReference type="EMBL" id="EPZ15977.1"/>
    </source>
</evidence>
<comment type="caution">
    <text evidence="2">The sequence shown here is derived from an EMBL/GenBank/DDBJ whole genome shotgun (WGS) entry which is preliminary data.</text>
</comment>
<evidence type="ECO:0000313" key="3">
    <source>
        <dbReference type="Proteomes" id="UP000015455"/>
    </source>
</evidence>
<reference evidence="2 3" key="1">
    <citation type="submission" date="2013-06" db="EMBL/GenBank/DDBJ databases">
        <title>Draft genome sequence of Thauera terpenica.</title>
        <authorList>
            <person name="Liu B."/>
            <person name="Frostegard A.H."/>
            <person name="Shapleigh J.P."/>
        </authorList>
    </citation>
    <scope>NUCLEOTIDE SEQUENCE [LARGE SCALE GENOMIC DNA]</scope>
    <source>
        <strain evidence="2 3">58Eu</strain>
    </source>
</reference>
<dbReference type="SMART" id="SM00479">
    <property type="entry name" value="EXOIII"/>
    <property type="match status" value="1"/>
</dbReference>
<dbReference type="PATRIC" id="fig|1348657.5.peg.1389"/>
<dbReference type="AlphaFoldDB" id="S9ZR02"/>
<name>S9ZR02_9RHOO</name>
<dbReference type="CDD" id="cd06127">
    <property type="entry name" value="DEDDh"/>
    <property type="match status" value="1"/>
</dbReference>
<dbReference type="GO" id="GO:0004527">
    <property type="term" value="F:exonuclease activity"/>
    <property type="evidence" value="ECO:0007669"/>
    <property type="project" value="UniProtKB-ARBA"/>
</dbReference>
<dbReference type="OrthoDB" id="5497329at2"/>
<dbReference type="RefSeq" id="WP_021248818.1">
    <property type="nucleotide sequence ID" value="NZ_ATJV01000048.1"/>
</dbReference>